<evidence type="ECO:0000313" key="4">
    <source>
        <dbReference type="Proteomes" id="UP000283587"/>
    </source>
</evidence>
<reference evidence="4" key="1">
    <citation type="submission" date="2018-09" db="EMBL/GenBank/DDBJ databases">
        <title>Paracoccus onubensis nov. sp. a moderate halophilic bacterium isolated from Gruta de las Maravillas (Aracena, Spain).</title>
        <authorList>
            <person name="Jurado V."/>
            <person name="Gutierrez-Patricio S."/>
            <person name="Gonzalez-Pimentel J.L."/>
            <person name="Miller A.Z."/>
            <person name="Laiz L."/>
            <person name="Saiz-Jimenez C."/>
        </authorList>
    </citation>
    <scope>NUCLEOTIDE SEQUENCE [LARGE SCALE GENOMIC DNA]</scope>
    <source>
        <strain evidence="4">DSM 26381</strain>
    </source>
</reference>
<comment type="similarity">
    <text evidence="1 2">Belongs to the enoyl-CoA hydratase/isomerase family.</text>
</comment>
<dbReference type="InterPro" id="IPR001753">
    <property type="entry name" value="Enoyl-CoA_hydra/iso"/>
</dbReference>
<dbReference type="Proteomes" id="UP000283587">
    <property type="component" value="Unassembled WGS sequence"/>
</dbReference>
<dbReference type="InterPro" id="IPR018376">
    <property type="entry name" value="Enoyl-CoA_hyd/isom_CS"/>
</dbReference>
<dbReference type="Pfam" id="PF00378">
    <property type="entry name" value="ECH_1"/>
    <property type="match status" value="1"/>
</dbReference>
<proteinExistence type="inferred from homology"/>
<dbReference type="RefSeq" id="WP_119896784.1">
    <property type="nucleotide sequence ID" value="NZ_QNRC01000022.1"/>
</dbReference>
<dbReference type="AlphaFoldDB" id="A0A419AAS4"/>
<dbReference type="Gene3D" id="3.90.226.10">
    <property type="entry name" value="2-enoyl-CoA Hydratase, Chain A, domain 1"/>
    <property type="match status" value="1"/>
</dbReference>
<keyword evidence="4" id="KW-1185">Reference proteome</keyword>
<dbReference type="EMBL" id="QZEW01000011">
    <property type="protein sequence ID" value="RJL20212.1"/>
    <property type="molecule type" value="Genomic_DNA"/>
</dbReference>
<keyword evidence="3" id="KW-0413">Isomerase</keyword>
<gene>
    <name evidence="3" type="ORF">D3P05_03415</name>
</gene>
<evidence type="ECO:0000313" key="3">
    <source>
        <dbReference type="EMBL" id="RJL20212.1"/>
    </source>
</evidence>
<dbReference type="CDD" id="cd06558">
    <property type="entry name" value="crotonase-like"/>
    <property type="match status" value="1"/>
</dbReference>
<accession>A0A419AAS4</accession>
<comment type="caution">
    <text evidence="3">The sequence shown here is derived from an EMBL/GenBank/DDBJ whole genome shotgun (WGS) entry which is preliminary data.</text>
</comment>
<evidence type="ECO:0000256" key="1">
    <source>
        <dbReference type="ARBA" id="ARBA00005254"/>
    </source>
</evidence>
<dbReference type="PROSITE" id="PS00166">
    <property type="entry name" value="ENOYL_COA_HYDRATASE"/>
    <property type="match status" value="1"/>
</dbReference>
<dbReference type="GO" id="GO:0016853">
    <property type="term" value="F:isomerase activity"/>
    <property type="evidence" value="ECO:0007669"/>
    <property type="project" value="UniProtKB-KW"/>
</dbReference>
<organism evidence="3 4">
    <name type="scientific">Paracoccus siganidrum</name>
    <dbReference type="NCBI Taxonomy" id="1276757"/>
    <lineage>
        <taxon>Bacteria</taxon>
        <taxon>Pseudomonadati</taxon>
        <taxon>Pseudomonadota</taxon>
        <taxon>Alphaproteobacteria</taxon>
        <taxon>Rhodobacterales</taxon>
        <taxon>Paracoccaceae</taxon>
        <taxon>Paracoccus</taxon>
    </lineage>
</organism>
<evidence type="ECO:0000256" key="2">
    <source>
        <dbReference type="RuleBase" id="RU003707"/>
    </source>
</evidence>
<name>A0A419AAS4_9RHOB</name>
<dbReference type="PANTHER" id="PTHR43459">
    <property type="entry name" value="ENOYL-COA HYDRATASE"/>
    <property type="match status" value="1"/>
</dbReference>
<sequence length="259" mass="26885">MTEPLRLHLDAAVGRIVFDRPQALNAIDQATARAFEAAVVQALDAGVRVLTLSGNGRAFMAGGDLAAFRRVEDRAAEAEAIIAPMNRALARLAESDALTVALLHGPVAGAGLSLALAADLALAAESAVLSFAYLKIGAPADCGISWNLPRIVGLRRAAWIAFEGSTVPAGQALDWGLVNRVVPDVALQDEGAGLAARLAGLAPGAAAALKHLLRDSFGRDYATTLKAEKQAFKTCAASADFAEALSAFFDKRPARFTGK</sequence>
<dbReference type="InterPro" id="IPR029045">
    <property type="entry name" value="ClpP/crotonase-like_dom_sf"/>
</dbReference>
<dbReference type="SUPFAM" id="SSF52096">
    <property type="entry name" value="ClpP/crotonase"/>
    <property type="match status" value="1"/>
</dbReference>
<protein>
    <submittedName>
        <fullName evidence="3">Enoyl-CoA hydratase/isomerase family protein</fullName>
    </submittedName>
</protein>
<dbReference type="Gene3D" id="1.10.12.10">
    <property type="entry name" value="Lyase 2-enoyl-coa Hydratase, Chain A, domain 2"/>
    <property type="match status" value="1"/>
</dbReference>
<dbReference type="OrthoDB" id="9781757at2"/>
<dbReference type="PANTHER" id="PTHR43459:SF1">
    <property type="entry name" value="EG:BACN32G11.4 PROTEIN"/>
    <property type="match status" value="1"/>
</dbReference>
<dbReference type="InterPro" id="IPR014748">
    <property type="entry name" value="Enoyl-CoA_hydra_C"/>
</dbReference>